<proteinExistence type="predicted"/>
<evidence type="ECO:0000313" key="6">
    <source>
        <dbReference type="Proteomes" id="UP000000960"/>
    </source>
</evidence>
<dbReference type="CDD" id="cd06127">
    <property type="entry name" value="DEDDh"/>
    <property type="match status" value="1"/>
</dbReference>
<dbReference type="Proteomes" id="UP000000960">
    <property type="component" value="Chromosome"/>
</dbReference>
<dbReference type="eggNOG" id="COG0847">
    <property type="taxonomic scope" value="Bacteria"/>
</dbReference>
<keyword evidence="6" id="KW-1185">Reference proteome</keyword>
<keyword evidence="2" id="KW-0378">Hydrolase</keyword>
<dbReference type="GeneID" id="84806896"/>
<dbReference type="OrthoDB" id="9805194at2"/>
<dbReference type="Gene3D" id="3.40.50.10190">
    <property type="entry name" value="BRCT domain"/>
    <property type="match status" value="1"/>
</dbReference>
<dbReference type="STRING" id="521095.Apar_0549"/>
<dbReference type="InterPro" id="IPR001357">
    <property type="entry name" value="BRCT_dom"/>
</dbReference>
<dbReference type="InterPro" id="IPR036397">
    <property type="entry name" value="RNaseH_sf"/>
</dbReference>
<dbReference type="Gene3D" id="3.30.420.10">
    <property type="entry name" value="Ribonuclease H-like superfamily/Ribonuclease H"/>
    <property type="match status" value="1"/>
</dbReference>
<reference evidence="5 6" key="1">
    <citation type="journal article" date="2009" name="Stand. Genomic Sci.">
        <title>Complete genome sequence of Atopobium parvulum type strain (IPP 1246).</title>
        <authorList>
            <person name="Copeland A."/>
            <person name="Sikorski J."/>
            <person name="Lapidus A."/>
            <person name="Nolan M."/>
            <person name="Del Rio T.G."/>
            <person name="Lucas S."/>
            <person name="Chen F."/>
            <person name="Tice H."/>
            <person name="Pitluck S."/>
            <person name="Cheng J.F."/>
            <person name="Pukall R."/>
            <person name="Chertkov O."/>
            <person name="Brettin T."/>
            <person name="Han C."/>
            <person name="Detter J.C."/>
            <person name="Kuske C."/>
            <person name="Bruce D."/>
            <person name="Goodwin L."/>
            <person name="Ivanova N."/>
            <person name="Mavromatis K."/>
            <person name="Mikhailova N."/>
            <person name="Chen A."/>
            <person name="Palaniappan K."/>
            <person name="Chain P."/>
            <person name="Rohde M."/>
            <person name="Goker M."/>
            <person name="Bristow J."/>
            <person name="Eisen J.A."/>
            <person name="Markowitz V."/>
            <person name="Hugenholtz P."/>
            <person name="Kyrpides N.C."/>
            <person name="Klenk H.P."/>
            <person name="Detter J.C."/>
        </authorList>
    </citation>
    <scope>NUCLEOTIDE SEQUENCE [LARGE SCALE GENOMIC DNA]</scope>
    <source>
        <strain evidence="6">ATCC 33793 / DSM 20469 / CCUG 32760 / JCM 10300 / KCTC 3663 / VPI 0546 / 1246</strain>
    </source>
</reference>
<dbReference type="EMBL" id="CP001721">
    <property type="protein sequence ID" value="ACV50980.1"/>
    <property type="molecule type" value="Genomic_DNA"/>
</dbReference>
<gene>
    <name evidence="5" type="ordered locus">Apar_0549</name>
</gene>
<sequence>MAFWYLVFLVVVFLLFKKRRNKKQNSTNGFYPTPPAGAQNIPLPVSPQAPKVKTKPSNVPLKRTRWADFDVSKYPESYVVVDLETTGLDVHYCEIIEIAALKVVDGKITEEFSSLIHPPREIPSGATAINHITNHMVKNAPTLDKVIPQFDTFVKGFPLIGHNSLRYDAIVLEENFFRRDFLCDYVWYDTYKLARQILEPPYKLINIAKRLNVKQHGKAHRALADCYMTYGIYEKMREISIATTENVKCIEKYTDKNTESTKLSGTVFCLTGVPCCMPKSDFLKMLITNGATLSERVTLKTNYLIDCSGDETTKIKTARKYADRTGIKIISEQQMLEMLKQS</sequence>
<dbReference type="HOGENOM" id="CLU_047806_0_2_11"/>
<evidence type="ECO:0000259" key="4">
    <source>
        <dbReference type="PROSITE" id="PS50172"/>
    </source>
</evidence>
<dbReference type="SMART" id="SM00292">
    <property type="entry name" value="BRCT"/>
    <property type="match status" value="1"/>
</dbReference>
<evidence type="ECO:0000256" key="2">
    <source>
        <dbReference type="ARBA" id="ARBA00022801"/>
    </source>
</evidence>
<dbReference type="Pfam" id="PF00929">
    <property type="entry name" value="RNase_T"/>
    <property type="match status" value="1"/>
</dbReference>
<dbReference type="KEGG" id="apv:Apar_0549"/>
<dbReference type="PANTHER" id="PTHR30231:SF4">
    <property type="entry name" value="PROTEIN NEN2"/>
    <property type="match status" value="1"/>
</dbReference>
<dbReference type="CDD" id="cd17748">
    <property type="entry name" value="BRCT_DNA_ligase_like"/>
    <property type="match status" value="1"/>
</dbReference>
<dbReference type="SUPFAM" id="SSF53098">
    <property type="entry name" value="Ribonuclease H-like"/>
    <property type="match status" value="1"/>
</dbReference>
<dbReference type="PROSITE" id="PS50172">
    <property type="entry name" value="BRCT"/>
    <property type="match status" value="1"/>
</dbReference>
<dbReference type="RefSeq" id="WP_012808637.1">
    <property type="nucleotide sequence ID" value="NC_013203.1"/>
</dbReference>
<dbReference type="eggNOG" id="COG0272">
    <property type="taxonomic scope" value="Bacteria"/>
</dbReference>
<dbReference type="SMART" id="SM00479">
    <property type="entry name" value="EXOIII"/>
    <property type="match status" value="1"/>
</dbReference>
<dbReference type="Pfam" id="PF00533">
    <property type="entry name" value="BRCT"/>
    <property type="match status" value="1"/>
</dbReference>
<dbReference type="PANTHER" id="PTHR30231">
    <property type="entry name" value="DNA POLYMERASE III SUBUNIT EPSILON"/>
    <property type="match status" value="1"/>
</dbReference>
<protein>
    <submittedName>
        <fullName evidence="5">DNA polymerase III, epsilon subunit</fullName>
    </submittedName>
</protein>
<dbReference type="GO" id="GO:0003887">
    <property type="term" value="F:DNA-directed DNA polymerase activity"/>
    <property type="evidence" value="ECO:0007669"/>
    <property type="project" value="InterPro"/>
</dbReference>
<dbReference type="InterPro" id="IPR006054">
    <property type="entry name" value="DnaQ"/>
</dbReference>
<dbReference type="NCBIfam" id="TIGR00573">
    <property type="entry name" value="dnaq"/>
    <property type="match status" value="1"/>
</dbReference>
<dbReference type="SUPFAM" id="SSF52113">
    <property type="entry name" value="BRCT domain"/>
    <property type="match status" value="1"/>
</dbReference>
<evidence type="ECO:0000256" key="1">
    <source>
        <dbReference type="ARBA" id="ARBA00022722"/>
    </source>
</evidence>
<dbReference type="InterPro" id="IPR036420">
    <property type="entry name" value="BRCT_dom_sf"/>
</dbReference>
<evidence type="ECO:0000256" key="3">
    <source>
        <dbReference type="ARBA" id="ARBA00022839"/>
    </source>
</evidence>
<keyword evidence="3" id="KW-0269">Exonuclease</keyword>
<dbReference type="GO" id="GO:0006260">
    <property type="term" value="P:DNA replication"/>
    <property type="evidence" value="ECO:0007669"/>
    <property type="project" value="InterPro"/>
</dbReference>
<dbReference type="FunFam" id="3.30.420.10:FF:000045">
    <property type="entry name" value="3'-5' exonuclease DinG"/>
    <property type="match status" value="1"/>
</dbReference>
<dbReference type="GO" id="GO:0003677">
    <property type="term" value="F:DNA binding"/>
    <property type="evidence" value="ECO:0007669"/>
    <property type="project" value="InterPro"/>
</dbReference>
<dbReference type="InterPro" id="IPR013520">
    <property type="entry name" value="Ribonucl_H"/>
</dbReference>
<dbReference type="InterPro" id="IPR012337">
    <property type="entry name" value="RNaseH-like_sf"/>
</dbReference>
<dbReference type="AlphaFoldDB" id="C8WA42"/>
<feature type="domain" description="BRCT" evidence="4">
    <location>
        <begin position="258"/>
        <end position="342"/>
    </location>
</feature>
<accession>C8WA42</accession>
<keyword evidence="1" id="KW-0540">Nuclease</keyword>
<dbReference type="GO" id="GO:0008408">
    <property type="term" value="F:3'-5' exonuclease activity"/>
    <property type="evidence" value="ECO:0007669"/>
    <property type="project" value="TreeGrafter"/>
</dbReference>
<evidence type="ECO:0000313" key="5">
    <source>
        <dbReference type="EMBL" id="ACV50980.1"/>
    </source>
</evidence>
<organism evidence="5 6">
    <name type="scientific">Lancefieldella parvula (strain ATCC 33793 / DSM 20469 / CCUG 32760 / JCM 10300 / KCTC 3663 / VPI 0546 / 1246)</name>
    <name type="common">Atopobium parvulum</name>
    <dbReference type="NCBI Taxonomy" id="521095"/>
    <lineage>
        <taxon>Bacteria</taxon>
        <taxon>Bacillati</taxon>
        <taxon>Actinomycetota</taxon>
        <taxon>Coriobacteriia</taxon>
        <taxon>Coriobacteriales</taxon>
        <taxon>Atopobiaceae</taxon>
        <taxon>Lancefieldella</taxon>
    </lineage>
</organism>
<name>C8WA42_LANP1</name>